<keyword evidence="2" id="KW-0442">Lipid degradation</keyword>
<dbReference type="InterPro" id="IPR050301">
    <property type="entry name" value="NTE"/>
</dbReference>
<dbReference type="PROSITE" id="PS51635">
    <property type="entry name" value="PNPLA"/>
    <property type="match status" value="1"/>
</dbReference>
<keyword evidence="1" id="KW-0378">Hydrolase</keyword>
<dbReference type="PANTHER" id="PTHR14226:SF57">
    <property type="entry name" value="BLR7027 PROTEIN"/>
    <property type="match status" value="1"/>
</dbReference>
<feature type="domain" description="PNPLA" evidence="4">
    <location>
        <begin position="20"/>
        <end position="191"/>
    </location>
</feature>
<dbReference type="PANTHER" id="PTHR14226">
    <property type="entry name" value="NEUROPATHY TARGET ESTERASE/SWISS CHEESE D.MELANOGASTER"/>
    <property type="match status" value="1"/>
</dbReference>
<dbReference type="InterPro" id="IPR002641">
    <property type="entry name" value="PNPLA_dom"/>
</dbReference>
<reference evidence="5" key="1">
    <citation type="submission" date="2018-05" db="EMBL/GenBank/DDBJ databases">
        <authorList>
            <person name="Lanie J.A."/>
            <person name="Ng W.-L."/>
            <person name="Kazmierczak K.M."/>
            <person name="Andrzejewski T.M."/>
            <person name="Davidsen T.M."/>
            <person name="Wayne K.J."/>
            <person name="Tettelin H."/>
            <person name="Glass J.I."/>
            <person name="Rusch D."/>
            <person name="Podicherti R."/>
            <person name="Tsui H.-C.T."/>
            <person name="Winkler M.E."/>
        </authorList>
    </citation>
    <scope>NUCLEOTIDE SEQUENCE</scope>
</reference>
<dbReference type="InterPro" id="IPR016035">
    <property type="entry name" value="Acyl_Trfase/lysoPLipase"/>
</dbReference>
<evidence type="ECO:0000259" key="4">
    <source>
        <dbReference type="PROSITE" id="PS51635"/>
    </source>
</evidence>
<sequence>VSKLTQIGRRLRRRPANTIFVLSGGAVRGAAQVGMLRTLLRNGVVPDQVVGVSVGALNGLHLATDPTLRQVDNLEALWLKVVEREPIRGNVFRTMLSIVRGRPSFDTGDRLREFIEEHVPVADLAETTLPFHLGTTNASTGLVEWWRSGPAVDLLCASAAVPGMLPAVELADGHHHLDGGVVSNIPVRYAMSLAPTRLVVLDVASRFLPPEKHTALSLMMVGFRAATAEVTHQEWADVPKGLDVLHVAVPGEDAGLDIDFDEVPELIEKGEAAAETALTAN</sequence>
<evidence type="ECO:0000256" key="1">
    <source>
        <dbReference type="ARBA" id="ARBA00022801"/>
    </source>
</evidence>
<evidence type="ECO:0000256" key="2">
    <source>
        <dbReference type="ARBA" id="ARBA00022963"/>
    </source>
</evidence>
<dbReference type="AlphaFoldDB" id="A0A381SCW7"/>
<name>A0A381SCW7_9ZZZZ</name>
<protein>
    <recommendedName>
        <fullName evidence="4">PNPLA domain-containing protein</fullName>
    </recommendedName>
</protein>
<gene>
    <name evidence="5" type="ORF">METZ01_LOCUS54183</name>
</gene>
<dbReference type="Gene3D" id="3.40.1090.10">
    <property type="entry name" value="Cytosolic phospholipase A2 catalytic domain"/>
    <property type="match status" value="1"/>
</dbReference>
<organism evidence="5">
    <name type="scientific">marine metagenome</name>
    <dbReference type="NCBI Taxonomy" id="408172"/>
    <lineage>
        <taxon>unclassified sequences</taxon>
        <taxon>metagenomes</taxon>
        <taxon>ecological metagenomes</taxon>
    </lineage>
</organism>
<accession>A0A381SCW7</accession>
<dbReference type="GO" id="GO:0016787">
    <property type="term" value="F:hydrolase activity"/>
    <property type="evidence" value="ECO:0007669"/>
    <property type="project" value="UniProtKB-KW"/>
</dbReference>
<feature type="non-terminal residue" evidence="5">
    <location>
        <position position="1"/>
    </location>
</feature>
<evidence type="ECO:0000313" key="5">
    <source>
        <dbReference type="EMBL" id="SVA01329.1"/>
    </source>
</evidence>
<evidence type="ECO:0000256" key="3">
    <source>
        <dbReference type="ARBA" id="ARBA00023098"/>
    </source>
</evidence>
<keyword evidence="3" id="KW-0443">Lipid metabolism</keyword>
<dbReference type="Pfam" id="PF01734">
    <property type="entry name" value="Patatin"/>
    <property type="match status" value="1"/>
</dbReference>
<proteinExistence type="predicted"/>
<dbReference type="EMBL" id="UINC01002893">
    <property type="protein sequence ID" value="SVA01329.1"/>
    <property type="molecule type" value="Genomic_DNA"/>
</dbReference>
<dbReference type="GO" id="GO:0016042">
    <property type="term" value="P:lipid catabolic process"/>
    <property type="evidence" value="ECO:0007669"/>
    <property type="project" value="UniProtKB-KW"/>
</dbReference>
<dbReference type="SUPFAM" id="SSF52151">
    <property type="entry name" value="FabD/lysophospholipase-like"/>
    <property type="match status" value="1"/>
</dbReference>